<keyword evidence="3" id="KW-0255">Endonuclease</keyword>
<organism evidence="3">
    <name type="scientific">Salmonella enterica</name>
    <name type="common">Salmonella choleraesuis</name>
    <dbReference type="NCBI Taxonomy" id="28901"/>
    <lineage>
        <taxon>Bacteria</taxon>
        <taxon>Pseudomonadati</taxon>
        <taxon>Pseudomonadota</taxon>
        <taxon>Gammaproteobacteria</taxon>
        <taxon>Enterobacterales</taxon>
        <taxon>Enterobacteriaceae</taxon>
        <taxon>Salmonella</taxon>
    </lineage>
</organism>
<dbReference type="InterPro" id="IPR036388">
    <property type="entry name" value="WH-like_DNA-bd_sf"/>
</dbReference>
<reference evidence="3" key="1">
    <citation type="submission" date="2018-07" db="EMBL/GenBank/DDBJ databases">
        <authorList>
            <consortium name="GenomeTrakr network: Whole genome sequencing for foodborne pathogen traceback"/>
        </authorList>
    </citation>
    <scope>NUCLEOTIDE SEQUENCE [LARGE SCALE GENOMIC DNA]</scope>
    <source>
        <strain evidence="3">FDA00010322</strain>
    </source>
</reference>
<accession>A0A402XB05</accession>
<dbReference type="Gene3D" id="3.90.75.20">
    <property type="match status" value="1"/>
</dbReference>
<feature type="domain" description="NUMOD4" evidence="1">
    <location>
        <begin position="3"/>
        <end position="63"/>
    </location>
</feature>
<keyword evidence="3" id="KW-0540">Nuclease</keyword>
<sequence>MSEVWVDIDGIPFYQVSNDGKFRSVSHEVIVSSSRQKPYKKLIRGKSVIPFKCNSTGYVQIKVAGKKYSAHRLVAKAFCPGFKEGLVVNHKNGIRDDNRALNLEWTTHAENSKHGYQHNGRIPTTLGKFGGEIPASKAVISTDMKTGEERVYEAAMDAVREGFDSSSISRCCHGESAYHKGRFWRFADERMAA</sequence>
<dbReference type="AlphaFoldDB" id="A0A402XB05"/>
<dbReference type="GO" id="GO:0004519">
    <property type="term" value="F:endonuclease activity"/>
    <property type="evidence" value="ECO:0007669"/>
    <property type="project" value="UniProtKB-KW"/>
</dbReference>
<dbReference type="InterPro" id="IPR044925">
    <property type="entry name" value="His-Me_finger_sf"/>
</dbReference>
<dbReference type="GO" id="GO:0016788">
    <property type="term" value="F:hydrolase activity, acting on ester bonds"/>
    <property type="evidence" value="ECO:0007669"/>
    <property type="project" value="InterPro"/>
</dbReference>
<feature type="domain" description="HNH nuclease" evidence="2">
    <location>
        <begin position="69"/>
        <end position="112"/>
    </location>
</feature>
<dbReference type="Proteomes" id="UP000885414">
    <property type="component" value="Unassembled WGS sequence"/>
</dbReference>
<proteinExistence type="predicted"/>
<dbReference type="Pfam" id="PF13392">
    <property type="entry name" value="HNH_3"/>
    <property type="match status" value="1"/>
</dbReference>
<dbReference type="InterPro" id="IPR003615">
    <property type="entry name" value="HNH_nuc"/>
</dbReference>
<dbReference type="Pfam" id="PF07463">
    <property type="entry name" value="NUMOD4"/>
    <property type="match status" value="1"/>
</dbReference>
<evidence type="ECO:0000313" key="3">
    <source>
        <dbReference type="EMBL" id="MIV62593.1"/>
    </source>
</evidence>
<evidence type="ECO:0000259" key="1">
    <source>
        <dbReference type="Pfam" id="PF07463"/>
    </source>
</evidence>
<dbReference type="EMBL" id="RSUZ01000004">
    <property type="protein sequence ID" value="MIV62593.1"/>
    <property type="molecule type" value="Genomic_DNA"/>
</dbReference>
<name>A0A402XB05_SALER</name>
<protein>
    <submittedName>
        <fullName evidence="3">Endonuclease</fullName>
    </submittedName>
</protein>
<comment type="caution">
    <text evidence="3">The sequence shown here is derived from an EMBL/GenBank/DDBJ whole genome shotgun (WGS) entry which is preliminary data.</text>
</comment>
<evidence type="ECO:0000259" key="2">
    <source>
        <dbReference type="Pfam" id="PF13392"/>
    </source>
</evidence>
<gene>
    <name evidence="3" type="ORF">BA086_05580</name>
</gene>
<dbReference type="Gene3D" id="1.10.10.10">
    <property type="entry name" value="Winged helix-like DNA-binding domain superfamily/Winged helix DNA-binding domain"/>
    <property type="match status" value="1"/>
</dbReference>
<dbReference type="SUPFAM" id="SSF54060">
    <property type="entry name" value="His-Me finger endonucleases"/>
    <property type="match status" value="1"/>
</dbReference>
<dbReference type="InterPro" id="IPR010902">
    <property type="entry name" value="NUMOD4"/>
</dbReference>
<keyword evidence="3" id="KW-0378">Hydrolase</keyword>